<feature type="compositionally biased region" description="Basic and acidic residues" evidence="1">
    <location>
        <begin position="13"/>
        <end position="24"/>
    </location>
</feature>
<feature type="compositionally biased region" description="Acidic residues" evidence="1">
    <location>
        <begin position="57"/>
        <end position="81"/>
    </location>
</feature>
<evidence type="ECO:0008006" key="4">
    <source>
        <dbReference type="Google" id="ProtNLM"/>
    </source>
</evidence>
<accession>A0A8H3WT28</accession>
<feature type="region of interest" description="Disordered" evidence="1">
    <location>
        <begin position="1"/>
        <end position="24"/>
    </location>
</feature>
<feature type="region of interest" description="Disordered" evidence="1">
    <location>
        <begin position="37"/>
        <end position="81"/>
    </location>
</feature>
<keyword evidence="3" id="KW-1185">Reference proteome</keyword>
<dbReference type="AlphaFoldDB" id="A0A8H3WT28"/>
<reference evidence="2 3" key="1">
    <citation type="journal article" date="2019" name="Environ. Microbiol.">
        <title>At the nexus of three kingdoms: the genome of the mycorrhizal fungus Gigaspora margarita provides insights into plant, endobacterial and fungal interactions.</title>
        <authorList>
            <person name="Venice F."/>
            <person name="Ghignone S."/>
            <person name="Salvioli di Fossalunga A."/>
            <person name="Amselem J."/>
            <person name="Novero M."/>
            <person name="Xianan X."/>
            <person name="Sedzielewska Toro K."/>
            <person name="Morin E."/>
            <person name="Lipzen A."/>
            <person name="Grigoriev I.V."/>
            <person name="Henrissat B."/>
            <person name="Martin F.M."/>
            <person name="Bonfante P."/>
        </authorList>
    </citation>
    <scope>NUCLEOTIDE SEQUENCE [LARGE SCALE GENOMIC DNA]</scope>
    <source>
        <strain evidence="2 3">BEG34</strain>
    </source>
</reference>
<gene>
    <name evidence="2" type="ORF">F8M41_016161</name>
</gene>
<dbReference type="OrthoDB" id="2486130at2759"/>
<comment type="caution">
    <text evidence="2">The sequence shown here is derived from an EMBL/GenBank/DDBJ whole genome shotgun (WGS) entry which is preliminary data.</text>
</comment>
<evidence type="ECO:0000313" key="2">
    <source>
        <dbReference type="EMBL" id="KAF0342340.1"/>
    </source>
</evidence>
<evidence type="ECO:0000313" key="3">
    <source>
        <dbReference type="Proteomes" id="UP000439903"/>
    </source>
</evidence>
<protein>
    <recommendedName>
        <fullName evidence="4">CCHC-type domain-containing protein</fullName>
    </recommendedName>
</protein>
<proteinExistence type="predicted"/>
<evidence type="ECO:0000256" key="1">
    <source>
        <dbReference type="SAM" id="MobiDB-lite"/>
    </source>
</evidence>
<name>A0A8H3WT28_GIGMA</name>
<dbReference type="EMBL" id="WTPW01003458">
    <property type="protein sequence ID" value="KAF0342340.1"/>
    <property type="molecule type" value="Genomic_DNA"/>
</dbReference>
<organism evidence="2 3">
    <name type="scientific">Gigaspora margarita</name>
    <dbReference type="NCBI Taxonomy" id="4874"/>
    <lineage>
        <taxon>Eukaryota</taxon>
        <taxon>Fungi</taxon>
        <taxon>Fungi incertae sedis</taxon>
        <taxon>Mucoromycota</taxon>
        <taxon>Glomeromycotina</taxon>
        <taxon>Glomeromycetes</taxon>
        <taxon>Diversisporales</taxon>
        <taxon>Gigasporaceae</taxon>
        <taxon>Gigaspora</taxon>
    </lineage>
</organism>
<sequence>MGKNKKQIGYDVDSDHSLEKTKNIKERKSLKRCGICNTKGHNSHTCPNLAESGNSEDNSENNSEDNSENNSENDSEETSIK</sequence>
<dbReference type="Proteomes" id="UP000439903">
    <property type="component" value="Unassembled WGS sequence"/>
</dbReference>